<accession>A0A6H1P915</accession>
<dbReference type="Proteomes" id="UP000501868">
    <property type="component" value="Chromosome"/>
</dbReference>
<evidence type="ECO:0000259" key="1">
    <source>
        <dbReference type="PROSITE" id="PS50112"/>
    </source>
</evidence>
<evidence type="ECO:0000313" key="3">
    <source>
        <dbReference type="Proteomes" id="UP000501868"/>
    </source>
</evidence>
<dbReference type="SMART" id="SM00091">
    <property type="entry name" value="PAS"/>
    <property type="match status" value="1"/>
</dbReference>
<dbReference type="Pfam" id="PF13426">
    <property type="entry name" value="PAS_9"/>
    <property type="match status" value="1"/>
</dbReference>
<dbReference type="AlphaFoldDB" id="A0A6H1P915"/>
<reference evidence="2 3" key="1">
    <citation type="submission" date="2020-04" db="EMBL/GenBank/DDBJ databases">
        <title>Genome-Wide Identification of 5-Methylcytosine Sites in Bacterial Genomes By High-Throughput Sequencing of MspJI Restriction Fragments.</title>
        <authorList>
            <person name="Wu V."/>
        </authorList>
    </citation>
    <scope>NUCLEOTIDE SEQUENCE [LARGE SCALE GENOMIC DNA]</scope>
    <source>
        <strain evidence="2 3">S2</strain>
    </source>
</reference>
<dbReference type="InterPro" id="IPR000014">
    <property type="entry name" value="PAS"/>
</dbReference>
<dbReference type="InterPro" id="IPR035965">
    <property type="entry name" value="PAS-like_dom_sf"/>
</dbReference>
<dbReference type="NCBIfam" id="TIGR00229">
    <property type="entry name" value="sensory_box"/>
    <property type="match status" value="1"/>
</dbReference>
<dbReference type="PROSITE" id="PS50112">
    <property type="entry name" value="PAS"/>
    <property type="match status" value="1"/>
</dbReference>
<dbReference type="Gene3D" id="3.30.450.20">
    <property type="entry name" value="PAS domain"/>
    <property type="match status" value="1"/>
</dbReference>
<dbReference type="EMBL" id="CP051128">
    <property type="protein sequence ID" value="QIZ10104.1"/>
    <property type="molecule type" value="Genomic_DNA"/>
</dbReference>
<dbReference type="CDD" id="cd00130">
    <property type="entry name" value="PAS"/>
    <property type="match status" value="1"/>
</dbReference>
<proteinExistence type="predicted"/>
<feature type="domain" description="PAS" evidence="1">
    <location>
        <begin position="24"/>
        <end position="94"/>
    </location>
</feature>
<name>A0A6H1P915_PRIMG</name>
<organism evidence="2 3">
    <name type="scientific">Priestia megaterium</name>
    <name type="common">Bacillus megaterium</name>
    <dbReference type="NCBI Taxonomy" id="1404"/>
    <lineage>
        <taxon>Bacteria</taxon>
        <taxon>Bacillati</taxon>
        <taxon>Bacillota</taxon>
        <taxon>Bacilli</taxon>
        <taxon>Bacillales</taxon>
        <taxon>Bacillaceae</taxon>
        <taxon>Priestia</taxon>
    </lineage>
</organism>
<protein>
    <submittedName>
        <fullName evidence="2">PAS domain S-box protein</fullName>
    </submittedName>
</protein>
<sequence>MGSSIKAAYNGSIKTNIEEELEKREESYRDLVDNSPDAVIIACEDDILFINETGARLFGASNKEEIQQKKIVDLIHPDYHGRIKERVEIVTRGDATDFFEYKLIRLDGTVFEAEVKGIPTIFQNKPARHVIIRDITDRKKTLELLLNAEKLNVAG</sequence>
<evidence type="ECO:0000313" key="2">
    <source>
        <dbReference type="EMBL" id="QIZ10104.1"/>
    </source>
</evidence>
<gene>
    <name evidence="2" type="ORF">HFZ78_28125</name>
</gene>
<dbReference type="SUPFAM" id="SSF55785">
    <property type="entry name" value="PYP-like sensor domain (PAS domain)"/>
    <property type="match status" value="1"/>
</dbReference>
<reference evidence="2 3" key="2">
    <citation type="submission" date="2020-04" db="EMBL/GenBank/DDBJ databases">
        <authorList>
            <person name="Fomenkov A."/>
            <person name="Anton B.P."/>
            <person name="Roberts R.J."/>
        </authorList>
    </citation>
    <scope>NUCLEOTIDE SEQUENCE [LARGE SCALE GENOMIC DNA]</scope>
    <source>
        <strain evidence="2 3">S2</strain>
    </source>
</reference>